<dbReference type="InterPro" id="IPR018490">
    <property type="entry name" value="cNMP-bd_dom_sf"/>
</dbReference>
<evidence type="ECO:0000313" key="3">
    <source>
        <dbReference type="Proteomes" id="UP000606193"/>
    </source>
</evidence>
<dbReference type="Gene3D" id="2.60.120.10">
    <property type="entry name" value="Jelly Rolls"/>
    <property type="match status" value="1"/>
</dbReference>
<reference evidence="2 3" key="1">
    <citation type="submission" date="2020-08" db="EMBL/GenBank/DDBJ databases">
        <title>Genome public.</title>
        <authorList>
            <person name="Liu C."/>
            <person name="Sun Q."/>
        </authorList>
    </citation>
    <scope>NUCLEOTIDE SEQUENCE [LARGE SCALE GENOMIC DNA]</scope>
    <source>
        <strain evidence="2 3">NSJ-37</strain>
    </source>
</reference>
<evidence type="ECO:0000313" key="2">
    <source>
        <dbReference type="EMBL" id="MBC8563192.1"/>
    </source>
</evidence>
<gene>
    <name evidence="2" type="ORF">H8704_11220</name>
</gene>
<comment type="caution">
    <text evidence="2">The sequence shown here is derived from an EMBL/GenBank/DDBJ whole genome shotgun (WGS) entry which is preliminary data.</text>
</comment>
<protein>
    <recommendedName>
        <fullName evidence="4">Cyclic nucleotide-binding domain-containing protein</fullName>
    </recommendedName>
</protein>
<feature type="coiled-coil region" evidence="1">
    <location>
        <begin position="103"/>
        <end position="130"/>
    </location>
</feature>
<proteinExistence type="predicted"/>
<organism evidence="2 3">
    <name type="scientific">Jutongia huaianensis</name>
    <dbReference type="NCBI Taxonomy" id="2763668"/>
    <lineage>
        <taxon>Bacteria</taxon>
        <taxon>Bacillati</taxon>
        <taxon>Bacillota</taxon>
        <taxon>Clostridia</taxon>
        <taxon>Lachnospirales</taxon>
        <taxon>Lachnospiraceae</taxon>
        <taxon>Jutongia</taxon>
    </lineage>
</organism>
<dbReference type="InterPro" id="IPR014710">
    <property type="entry name" value="RmlC-like_jellyroll"/>
</dbReference>
<dbReference type="RefSeq" id="WP_249298328.1">
    <property type="nucleotide sequence ID" value="NZ_JACRSX010000017.1"/>
</dbReference>
<evidence type="ECO:0000256" key="1">
    <source>
        <dbReference type="SAM" id="Coils"/>
    </source>
</evidence>
<keyword evidence="1" id="KW-0175">Coiled coil</keyword>
<evidence type="ECO:0008006" key="4">
    <source>
        <dbReference type="Google" id="ProtNLM"/>
    </source>
</evidence>
<dbReference type="Proteomes" id="UP000606193">
    <property type="component" value="Unassembled WGS sequence"/>
</dbReference>
<keyword evidence="3" id="KW-1185">Reference proteome</keyword>
<sequence length="779" mass="89676">MKAELKKGSINQILKGTDIYEAGEFLDSIAMVVKGRIRVHGYGINLVVGSGCFLGVRDLNRGAHSVTYTAQTNAVIYVFPSSGAMSDIRKIMQINKDYVALMVSGLHRSLAEQEAAYEELQEAAQGAYELVDRVYRKCQEISKETGAYFQELPALEKLHPFDEPQMLSLDKVHYYQACAKVPMDVQKAFYGSSAEICLYHVREQVDLLHQLHDYSKSLAEYLELMMRHLILDGRNLYASVAGFALILQRADQDAGEVMSELDEVIDRINVLEGVLMKRADVESAIDRAAMEETYFNLLNPGRSTGNALDVAGDTLALVETSDIDAAELVDTLGTILAFGEIEAGEAEHFETLVGQFEALKDKESSSDEVRNLRRSLMKAYYPIYEKVFLKDFYSKEDTPVEVDLFLRYGFLSERLLREDLIEDLLSLENGGIHQNGCQVYDMKEWLQAIMNGDRMPSKNEFDLDYEENLRDKVKNKEITSQQRDGLLKDSEQKLHFEVTNMFRITHRLVSGQIVSFVPFLYTEGCTALEKNFLSKEKICAAFNRLRRIDFSAFYREVLFRKEVPGIKKEFIQQEVCPDVILLPTVGSKDIMWQELSGRKRNTPGRLLLPVFLEGDLDKSVVHLTGAFRWELCRTMQGVYWNNIQYKSLTSEYSDFLQFYRKNRELSDDRKEKLKLQIQKHRNNSREIFAADYSNWILHESQGGMLLSKPVREILATYCPFALELRQNLEAQPVFQNAMARYEREKGKKLREYDLKFRVWEKDRVDVPAEIIQTKEFYEK</sequence>
<dbReference type="SUPFAM" id="SSF51206">
    <property type="entry name" value="cAMP-binding domain-like"/>
    <property type="match status" value="1"/>
</dbReference>
<dbReference type="EMBL" id="JACRSX010000017">
    <property type="protein sequence ID" value="MBC8563192.1"/>
    <property type="molecule type" value="Genomic_DNA"/>
</dbReference>
<name>A0ABR7N3J4_9FIRM</name>
<accession>A0ABR7N3J4</accession>